<dbReference type="Gramene" id="KCW48389">
    <property type="protein sequence ID" value="KCW48389"/>
    <property type="gene ID" value="EUGRSUZ_K02092"/>
</dbReference>
<reference evidence="1" key="1">
    <citation type="submission" date="2013-07" db="EMBL/GenBank/DDBJ databases">
        <title>The genome of Eucalyptus grandis.</title>
        <authorList>
            <person name="Schmutz J."/>
            <person name="Hayes R."/>
            <person name="Myburg A."/>
            <person name="Tuskan G."/>
            <person name="Grattapaglia D."/>
            <person name="Rokhsar D.S."/>
        </authorList>
    </citation>
    <scope>NUCLEOTIDE SEQUENCE</scope>
    <source>
        <tissue evidence="1">Leaf extractions</tissue>
    </source>
</reference>
<dbReference type="InParanoid" id="A0A059A3S3"/>
<dbReference type="eggNOG" id="ENOG502S4YV">
    <property type="taxonomic scope" value="Eukaryota"/>
</dbReference>
<dbReference type="EMBL" id="KK198763">
    <property type="protein sequence ID" value="KCW48389.1"/>
    <property type="molecule type" value="Genomic_DNA"/>
</dbReference>
<dbReference type="AlphaFoldDB" id="A0A059A3S3"/>
<gene>
    <name evidence="1" type="ORF">EUGRSUZ_K02092</name>
</gene>
<protein>
    <submittedName>
        <fullName evidence="1">Uncharacterized protein</fullName>
    </submittedName>
</protein>
<name>A0A059A3S3_EUCGR</name>
<accession>A0A059A3S3</accession>
<organism evidence="1">
    <name type="scientific">Eucalyptus grandis</name>
    <name type="common">Flooded gum</name>
    <dbReference type="NCBI Taxonomy" id="71139"/>
    <lineage>
        <taxon>Eukaryota</taxon>
        <taxon>Viridiplantae</taxon>
        <taxon>Streptophyta</taxon>
        <taxon>Embryophyta</taxon>
        <taxon>Tracheophyta</taxon>
        <taxon>Spermatophyta</taxon>
        <taxon>Magnoliopsida</taxon>
        <taxon>eudicotyledons</taxon>
        <taxon>Gunneridae</taxon>
        <taxon>Pentapetalae</taxon>
        <taxon>rosids</taxon>
        <taxon>malvids</taxon>
        <taxon>Myrtales</taxon>
        <taxon>Myrtaceae</taxon>
        <taxon>Myrtoideae</taxon>
        <taxon>Eucalypteae</taxon>
        <taxon>Eucalyptus</taxon>
    </lineage>
</organism>
<dbReference type="OMA" id="GWCRPRR"/>
<sequence>MEKKDANGISVLSNSAIFVGWCRPRRRLRRRRGNTIRLGNKRRGFCLGTRPVVRWGVVASPFRVLKKIVMQIAWSGRLIDNSIWSLPILRPQLFPLC</sequence>
<proteinExistence type="predicted"/>
<evidence type="ECO:0000313" key="1">
    <source>
        <dbReference type="EMBL" id="KCW48389.1"/>
    </source>
</evidence>